<gene>
    <name evidence="5" type="ORF">PPERSA_01745</name>
</gene>
<dbReference type="Pfam" id="PF02985">
    <property type="entry name" value="HEAT"/>
    <property type="match status" value="2"/>
</dbReference>
<evidence type="ECO:0000313" key="6">
    <source>
        <dbReference type="Proteomes" id="UP000054937"/>
    </source>
</evidence>
<feature type="repeat" description="HEAT" evidence="3">
    <location>
        <begin position="320"/>
        <end position="358"/>
    </location>
</feature>
<dbReference type="InterPro" id="IPR000357">
    <property type="entry name" value="HEAT"/>
</dbReference>
<sequence length="583" mass="67057">MKKENKTGIPINQLIDEIKTEDVRKRINSVKNLDVIASALGPERTRAELVPFLNDDEDTVLLQLCKSLDNFSTYIGGKSHIQSLFPILEWLCKCDESIVREKASHILKKYICQMDIKKHEDSLIQLIKRLYESPYSFSKGPATYLIPGLYLQVSRENQNLLFSYYLKTCKDEKSSVRKQASQNFKDYVLLFPQMKDESMVEQLNSIFNQFLKDDQDLCRLYLVDALVAYAQSNLLNLTRPNFLTFLNKLSEDSSWRIKYYLCDKMGELIKGIGKDLFKQHLMSIYLKYLQDPEPELRSISAARIDVTCSSFDVDDIVKHLIPQIKVLAKDSQSYVRQSLAGSFLSISSVIGKKQTSEHVLPIFLELLKDEDSEVLGVDTLSHSILPALTELAQDKNWRIRHSSIDIIGFFAKEIGSEFLNDKIIQILMEWIKDPVFSVREQALIAVKNLAIYLGSTWLEKNVMPKILVQQNVPNYLHRITILLLVTQIAEHLNQAYLSKTIYPVLLNLAKDPVPNVRMNVSKTFKTTAKYFKDKVNTINIQIISEQTHFKQINQDTIRGLLQNMCDDSDFDVRFNSKDALDSL</sequence>
<dbReference type="AlphaFoldDB" id="A0A0V0R192"/>
<keyword evidence="6" id="KW-1185">Reference proteome</keyword>
<evidence type="ECO:0000259" key="4">
    <source>
        <dbReference type="Pfam" id="PF22646"/>
    </source>
</evidence>
<dbReference type="SUPFAM" id="SSF48371">
    <property type="entry name" value="ARM repeat"/>
    <property type="match status" value="1"/>
</dbReference>
<evidence type="ECO:0000256" key="3">
    <source>
        <dbReference type="PROSITE-ProRule" id="PRU00103"/>
    </source>
</evidence>
<dbReference type="InterPro" id="IPR016024">
    <property type="entry name" value="ARM-type_fold"/>
</dbReference>
<feature type="repeat" description="HEAT" evidence="3">
    <location>
        <begin position="501"/>
        <end position="535"/>
    </location>
</feature>
<feature type="repeat" description="HEAT" evidence="3">
    <location>
        <begin position="384"/>
        <end position="422"/>
    </location>
</feature>
<dbReference type="OrthoDB" id="439265at2759"/>
<evidence type="ECO:0000256" key="1">
    <source>
        <dbReference type="ARBA" id="ARBA00022737"/>
    </source>
</evidence>
<feature type="repeat" description="HEAT" evidence="3">
    <location>
        <begin position="423"/>
        <end position="461"/>
    </location>
</feature>
<reference evidence="5 6" key="1">
    <citation type="journal article" date="2015" name="Sci. Rep.">
        <title>Genome of the facultative scuticociliatosis pathogen Pseudocohnilembus persalinus provides insight into its virulence through horizontal gene transfer.</title>
        <authorList>
            <person name="Xiong J."/>
            <person name="Wang G."/>
            <person name="Cheng J."/>
            <person name="Tian M."/>
            <person name="Pan X."/>
            <person name="Warren A."/>
            <person name="Jiang C."/>
            <person name="Yuan D."/>
            <person name="Miao W."/>
        </authorList>
    </citation>
    <scope>NUCLEOTIDE SEQUENCE [LARGE SCALE GENOMIC DNA]</scope>
    <source>
        <strain evidence="5">36N120E</strain>
    </source>
</reference>
<dbReference type="PROSITE" id="PS50077">
    <property type="entry name" value="HEAT_REPEAT"/>
    <property type="match status" value="4"/>
</dbReference>
<dbReference type="GO" id="GO:0019888">
    <property type="term" value="F:protein phosphatase regulator activity"/>
    <property type="evidence" value="ECO:0007669"/>
    <property type="project" value="TreeGrafter"/>
</dbReference>
<dbReference type="InParanoid" id="A0A0V0R192"/>
<dbReference type="PANTHER" id="PTHR10648:SF4">
    <property type="entry name" value="PROTEIN PHOSPHATASE 2 (FORMERLY 2A), REGULATORY SUBUNIT A, BETA ISOFORM-RELATED"/>
    <property type="match status" value="1"/>
</dbReference>
<dbReference type="GO" id="GO:0005634">
    <property type="term" value="C:nucleus"/>
    <property type="evidence" value="ECO:0007669"/>
    <property type="project" value="TreeGrafter"/>
</dbReference>
<dbReference type="EMBL" id="LDAU01000066">
    <property type="protein sequence ID" value="KRX08284.1"/>
    <property type="molecule type" value="Genomic_DNA"/>
</dbReference>
<feature type="domain" description="Phosphatase PP2A regulatory subunit A/Splicing factor 3B subunit 1-like HEAT repeat" evidence="4">
    <location>
        <begin position="275"/>
        <end position="351"/>
    </location>
</feature>
<proteinExistence type="inferred from homology"/>
<organism evidence="5 6">
    <name type="scientific">Pseudocohnilembus persalinus</name>
    <name type="common">Ciliate</name>
    <dbReference type="NCBI Taxonomy" id="266149"/>
    <lineage>
        <taxon>Eukaryota</taxon>
        <taxon>Sar</taxon>
        <taxon>Alveolata</taxon>
        <taxon>Ciliophora</taxon>
        <taxon>Intramacronucleata</taxon>
        <taxon>Oligohymenophorea</taxon>
        <taxon>Scuticociliatia</taxon>
        <taxon>Philasterida</taxon>
        <taxon>Pseudocohnilembidae</taxon>
        <taxon>Pseudocohnilembus</taxon>
    </lineage>
</organism>
<dbReference type="GO" id="GO:0005829">
    <property type="term" value="C:cytosol"/>
    <property type="evidence" value="ECO:0007669"/>
    <property type="project" value="TreeGrafter"/>
</dbReference>
<dbReference type="OMA" id="NRVEAMQ"/>
<name>A0A0V0R192_PSEPJ</name>
<accession>A0A0V0R192</accession>
<comment type="caution">
    <text evidence="5">The sequence shown here is derived from an EMBL/GenBank/DDBJ whole genome shotgun (WGS) entry which is preliminary data.</text>
</comment>
<evidence type="ECO:0000256" key="2">
    <source>
        <dbReference type="ARBA" id="ARBA00038332"/>
    </source>
</evidence>
<comment type="similarity">
    <text evidence="2">Belongs to the phosphatase 2A regulatory subunit A family.</text>
</comment>
<dbReference type="Gene3D" id="1.25.10.10">
    <property type="entry name" value="Leucine-rich Repeat Variant"/>
    <property type="match status" value="1"/>
</dbReference>
<dbReference type="InterPro" id="IPR051023">
    <property type="entry name" value="PP2A_Regulatory_Subunit_A"/>
</dbReference>
<dbReference type="Pfam" id="PF22646">
    <property type="entry name" value="PPP2R1A-like_HEAT"/>
    <property type="match status" value="1"/>
</dbReference>
<dbReference type="PANTHER" id="PTHR10648">
    <property type="entry name" value="SERINE/THREONINE-PROTEIN PHOSPHATASE PP2A 65 KDA REGULATORY SUBUNIT"/>
    <property type="match status" value="1"/>
</dbReference>
<dbReference type="InterPro" id="IPR054573">
    <property type="entry name" value="PP2A/SF3B1-like_HEAT"/>
</dbReference>
<dbReference type="Proteomes" id="UP000054937">
    <property type="component" value="Unassembled WGS sequence"/>
</dbReference>
<keyword evidence="1" id="KW-0677">Repeat</keyword>
<evidence type="ECO:0000313" key="5">
    <source>
        <dbReference type="EMBL" id="KRX08284.1"/>
    </source>
</evidence>
<dbReference type="GO" id="GO:0000159">
    <property type="term" value="C:protein phosphatase type 2A complex"/>
    <property type="evidence" value="ECO:0007669"/>
    <property type="project" value="TreeGrafter"/>
</dbReference>
<dbReference type="InterPro" id="IPR011989">
    <property type="entry name" value="ARM-like"/>
</dbReference>
<protein>
    <submittedName>
        <fullName evidence="5">Armadillo-type fold</fullName>
    </submittedName>
</protein>
<dbReference type="InterPro" id="IPR021133">
    <property type="entry name" value="HEAT_type_2"/>
</dbReference>